<keyword evidence="3" id="KW-1185">Reference proteome</keyword>
<evidence type="ECO:0000313" key="3">
    <source>
        <dbReference type="Proteomes" id="UP000183974"/>
    </source>
</evidence>
<reference evidence="2 3" key="1">
    <citation type="submission" date="2016-11" db="EMBL/GenBank/DDBJ databases">
        <authorList>
            <person name="Jaros S."/>
            <person name="Januszkiewicz K."/>
            <person name="Wedrychowicz H."/>
        </authorList>
    </citation>
    <scope>NUCLEOTIDE SEQUENCE [LARGE SCALE GENOMIC DNA]</scope>
    <source>
        <strain evidence="2 3">DSM 29589</strain>
    </source>
</reference>
<sequence length="78" mass="8564">MNNIVPTRRMPKHLQGTRRGLFFLLQSTPNLVSDDVSAMRAPVQAVSPAPRPAEPEPETADTSAISAFLSSDDFHFNL</sequence>
<name>A0A1M7HPV5_9RHOB</name>
<accession>A0A1M7HPV5</accession>
<evidence type="ECO:0000256" key="1">
    <source>
        <dbReference type="SAM" id="MobiDB-lite"/>
    </source>
</evidence>
<dbReference type="Proteomes" id="UP000183974">
    <property type="component" value="Unassembled WGS sequence"/>
</dbReference>
<evidence type="ECO:0000313" key="2">
    <source>
        <dbReference type="EMBL" id="SHM30581.1"/>
    </source>
</evidence>
<dbReference type="RefSeq" id="WP_073036495.1">
    <property type="nucleotide sequence ID" value="NZ_BMLR01000013.1"/>
</dbReference>
<protein>
    <submittedName>
        <fullName evidence="2">Uncharacterized protein</fullName>
    </submittedName>
</protein>
<proteinExistence type="predicted"/>
<organism evidence="2 3">
    <name type="scientific">Roseovarius pacificus</name>
    <dbReference type="NCBI Taxonomy" id="337701"/>
    <lineage>
        <taxon>Bacteria</taxon>
        <taxon>Pseudomonadati</taxon>
        <taxon>Pseudomonadota</taxon>
        <taxon>Alphaproteobacteria</taxon>
        <taxon>Rhodobacterales</taxon>
        <taxon>Roseobacteraceae</taxon>
        <taxon>Roseovarius</taxon>
    </lineage>
</organism>
<gene>
    <name evidence="2" type="ORF">SAMN05444398_11355</name>
</gene>
<feature type="region of interest" description="Disordered" evidence="1">
    <location>
        <begin position="43"/>
        <end position="62"/>
    </location>
</feature>
<dbReference type="AlphaFoldDB" id="A0A1M7HPV5"/>
<dbReference type="EMBL" id="FRBR01000013">
    <property type="protein sequence ID" value="SHM30581.1"/>
    <property type="molecule type" value="Genomic_DNA"/>
</dbReference>